<comment type="subcellular location">
    <subcellularLocation>
        <location evidence="2">Mitochondrion inner membrane</location>
        <topology evidence="2">Peripheral membrane protein</topology>
        <orientation evidence="2">Matrix side</orientation>
    </subcellularLocation>
</comment>
<evidence type="ECO:0000256" key="12">
    <source>
        <dbReference type="ARBA" id="ARBA00023136"/>
    </source>
</evidence>
<keyword evidence="15" id="KW-0830">Ubiquinone</keyword>
<dbReference type="EMBL" id="KQ460773">
    <property type="protein sequence ID" value="KPJ12442.1"/>
    <property type="molecule type" value="Genomic_DNA"/>
</dbReference>
<dbReference type="InParanoid" id="A0A0N0PC52"/>
<evidence type="ECO:0000256" key="5">
    <source>
        <dbReference type="ARBA" id="ARBA00016383"/>
    </source>
</evidence>
<evidence type="ECO:0000256" key="3">
    <source>
        <dbReference type="ARBA" id="ARBA00005482"/>
    </source>
</evidence>
<comment type="subunit">
    <text evidence="4">Complex I is composed of 45 different subunits.</text>
</comment>
<keyword evidence="6" id="KW-0813">Transport</keyword>
<sequence length="112" mass="12925">MPKPKVEVRDISLGLQIIRNFLLGRNFTKALRFQPMLAARTQPQPELPDGVTHKHAHNYYYTRDGRREVAPPLDLTQQLLTDGAERGEPKTASVKVPRPGNVHLWDRHYYNN</sequence>
<dbReference type="FunCoup" id="A0A0N0PC52">
    <property type="interactions" value="561"/>
</dbReference>
<accession>A0A0N0PC52</accession>
<keyword evidence="10" id="KW-0007">Acetylation</keyword>
<dbReference type="GO" id="GO:0006120">
    <property type="term" value="P:mitochondrial electron transport, NADH to ubiquinone"/>
    <property type="evidence" value="ECO:0007669"/>
    <property type="project" value="TreeGrafter"/>
</dbReference>
<dbReference type="KEGG" id="pmac:106713656"/>
<comment type="function">
    <text evidence="1">Accessory subunit of the mitochondrial membrane respiratory chain NADH dehydrogenase (Complex I), that is believed not to be involved in catalysis. Complex I functions in the transfer of electrons from NADH to the respiratory chain. The immediate electron acceptor for the enzyme is believed to be ubiquinone.</text>
</comment>
<keyword evidence="8" id="KW-0999">Mitochondrion inner membrane</keyword>
<evidence type="ECO:0000256" key="14">
    <source>
        <dbReference type="ARBA" id="ARBA00033401"/>
    </source>
</evidence>
<keyword evidence="7" id="KW-0679">Respiratory chain</keyword>
<name>A0A0N0PC52_PAPMA</name>
<evidence type="ECO:0000256" key="10">
    <source>
        <dbReference type="ARBA" id="ARBA00022990"/>
    </source>
</evidence>
<evidence type="ECO:0000256" key="1">
    <source>
        <dbReference type="ARBA" id="ARBA00003195"/>
    </source>
</evidence>
<keyword evidence="16" id="KW-1185">Reference proteome</keyword>
<evidence type="ECO:0000256" key="6">
    <source>
        <dbReference type="ARBA" id="ARBA00022448"/>
    </source>
</evidence>
<evidence type="ECO:0000256" key="9">
    <source>
        <dbReference type="ARBA" id="ARBA00022982"/>
    </source>
</evidence>
<evidence type="ECO:0000256" key="4">
    <source>
        <dbReference type="ARBA" id="ARBA00011533"/>
    </source>
</evidence>
<dbReference type="AlphaFoldDB" id="A0A0N0PC52"/>
<dbReference type="InterPro" id="IPR009947">
    <property type="entry name" value="NDUA7"/>
</dbReference>
<evidence type="ECO:0000256" key="8">
    <source>
        <dbReference type="ARBA" id="ARBA00022792"/>
    </source>
</evidence>
<evidence type="ECO:0000313" key="15">
    <source>
        <dbReference type="EMBL" id="KPJ12442.1"/>
    </source>
</evidence>
<dbReference type="GO" id="GO:0005743">
    <property type="term" value="C:mitochondrial inner membrane"/>
    <property type="evidence" value="ECO:0007669"/>
    <property type="project" value="UniProtKB-SubCell"/>
</dbReference>
<comment type="similarity">
    <text evidence="3">Belongs to the complex I NDUFA7 subunit family.</text>
</comment>
<evidence type="ECO:0000256" key="13">
    <source>
        <dbReference type="ARBA" id="ARBA00030360"/>
    </source>
</evidence>
<keyword evidence="12" id="KW-0472">Membrane</keyword>
<protein>
    <recommendedName>
        <fullName evidence="5">NADH dehydrogenase [ubiquinone] 1 alpha subcomplex subunit 7</fullName>
    </recommendedName>
    <alternativeName>
        <fullName evidence="14">Complex I-B14.5a</fullName>
    </alternativeName>
    <alternativeName>
        <fullName evidence="13">NADH-ubiquinone oxidoreductase subunit B14.5a</fullName>
    </alternativeName>
</protein>
<dbReference type="Proteomes" id="UP000053240">
    <property type="component" value="Unassembled WGS sequence"/>
</dbReference>
<proteinExistence type="inferred from homology"/>
<dbReference type="Pfam" id="PF07347">
    <property type="entry name" value="CI-B14_5a"/>
    <property type="match status" value="1"/>
</dbReference>
<keyword evidence="9" id="KW-0249">Electron transport</keyword>
<dbReference type="OrthoDB" id="10063829at2759"/>
<evidence type="ECO:0000256" key="11">
    <source>
        <dbReference type="ARBA" id="ARBA00023128"/>
    </source>
</evidence>
<keyword evidence="11" id="KW-0496">Mitochondrion</keyword>
<evidence type="ECO:0000256" key="7">
    <source>
        <dbReference type="ARBA" id="ARBA00022660"/>
    </source>
</evidence>
<evidence type="ECO:0000313" key="16">
    <source>
        <dbReference type="Proteomes" id="UP000053240"/>
    </source>
</evidence>
<dbReference type="PANTHER" id="PTHR12485:SF1">
    <property type="entry name" value="NADH DEHYDROGENASE [UBIQUINONE] 1 ALPHA SUBCOMPLEX SUBUNIT 7"/>
    <property type="match status" value="1"/>
</dbReference>
<reference evidence="15 16" key="1">
    <citation type="journal article" date="2015" name="Nat. Commun.">
        <title>Outbred genome sequencing and CRISPR/Cas9 gene editing in butterflies.</title>
        <authorList>
            <person name="Li X."/>
            <person name="Fan D."/>
            <person name="Zhang W."/>
            <person name="Liu G."/>
            <person name="Zhang L."/>
            <person name="Zhao L."/>
            <person name="Fang X."/>
            <person name="Chen L."/>
            <person name="Dong Y."/>
            <person name="Chen Y."/>
            <person name="Ding Y."/>
            <person name="Zhao R."/>
            <person name="Feng M."/>
            <person name="Zhu Y."/>
            <person name="Feng Y."/>
            <person name="Jiang X."/>
            <person name="Zhu D."/>
            <person name="Xiang H."/>
            <person name="Feng X."/>
            <person name="Li S."/>
            <person name="Wang J."/>
            <person name="Zhang G."/>
            <person name="Kronforst M.R."/>
            <person name="Wang W."/>
        </authorList>
    </citation>
    <scope>NUCLEOTIDE SEQUENCE [LARGE SCALE GENOMIC DNA]</scope>
    <source>
        <strain evidence="15">Ya'a_city_454_Pm</strain>
        <tissue evidence="15">Whole body</tissue>
    </source>
</reference>
<evidence type="ECO:0000256" key="2">
    <source>
        <dbReference type="ARBA" id="ARBA00004443"/>
    </source>
</evidence>
<dbReference type="PANTHER" id="PTHR12485">
    <property type="entry name" value="NADH-UBIQUINONE OXIDOREDUCTASE SUBUNIT B"/>
    <property type="match status" value="1"/>
</dbReference>
<organism evidence="15 16">
    <name type="scientific">Papilio machaon</name>
    <name type="common">Old World swallowtail butterfly</name>
    <dbReference type="NCBI Taxonomy" id="76193"/>
    <lineage>
        <taxon>Eukaryota</taxon>
        <taxon>Metazoa</taxon>
        <taxon>Ecdysozoa</taxon>
        <taxon>Arthropoda</taxon>
        <taxon>Hexapoda</taxon>
        <taxon>Insecta</taxon>
        <taxon>Pterygota</taxon>
        <taxon>Neoptera</taxon>
        <taxon>Endopterygota</taxon>
        <taxon>Lepidoptera</taxon>
        <taxon>Glossata</taxon>
        <taxon>Ditrysia</taxon>
        <taxon>Papilionoidea</taxon>
        <taxon>Papilionidae</taxon>
        <taxon>Papilioninae</taxon>
        <taxon>Papilio</taxon>
    </lineage>
</organism>
<gene>
    <name evidence="15" type="ORF">RR48_01170</name>
</gene>
<dbReference type="STRING" id="76193.A0A0N0PC52"/>